<dbReference type="InterPro" id="IPR011333">
    <property type="entry name" value="SKP1/BTB/POZ_sf"/>
</dbReference>
<keyword evidence="2" id="KW-0677">Repeat</keyword>
<evidence type="ECO:0000313" key="7">
    <source>
        <dbReference type="RefSeq" id="XP_052123923.1"/>
    </source>
</evidence>
<dbReference type="Pfam" id="PF00651">
    <property type="entry name" value="BTB"/>
    <property type="match status" value="1"/>
</dbReference>
<dbReference type="RefSeq" id="XP_052123923.1">
    <property type="nucleotide sequence ID" value="XM_052267963.1"/>
</dbReference>
<dbReference type="Pfam" id="PF07707">
    <property type="entry name" value="BACK"/>
    <property type="match status" value="1"/>
</dbReference>
<reference evidence="7" key="1">
    <citation type="submission" date="2025-08" db="UniProtKB">
        <authorList>
            <consortium name="RefSeq"/>
        </authorList>
    </citation>
    <scope>IDENTIFICATION</scope>
    <source>
        <tissue evidence="7">Whole organism</tissue>
    </source>
</reference>
<keyword evidence="1" id="KW-0880">Kelch repeat</keyword>
<dbReference type="SMART" id="SM00612">
    <property type="entry name" value="Kelch"/>
    <property type="match status" value="2"/>
</dbReference>
<dbReference type="SMART" id="SM00225">
    <property type="entry name" value="BTB"/>
    <property type="match status" value="1"/>
</dbReference>
<feature type="domain" description="BTB" evidence="5">
    <location>
        <begin position="10"/>
        <end position="67"/>
    </location>
</feature>
<feature type="region of interest" description="Disordered" evidence="4">
    <location>
        <begin position="351"/>
        <end position="372"/>
    </location>
</feature>
<dbReference type="AlphaFoldDB" id="A0A9C6U8P2"/>
<keyword evidence="3" id="KW-0009">Actin-binding</keyword>
<evidence type="ECO:0000313" key="6">
    <source>
        <dbReference type="Proteomes" id="UP000504606"/>
    </source>
</evidence>
<sequence length="657" mass="74276">MASSEMCNGPDVTLEVDGHKFHCQRNELASRSPYFEAMFSPNFMEKEQKIIPIKDVDAVAMRFILNWSNDSSQIESLKEEDILAVIQAADLLQYHQLKKTCEEIMVQRWLSPESCLLTAATADQLSLTKLYQKAFTLALWTFSEVRHTQAFLELPLDNLVHYLTQEALFLGPNGDEFQVFEGVSCWLDHKVSDRKSETLDALSCIRMRYISISDLKSMLHYTCVESCDEAHLLIKCVLCIRNGVDISVEEINEKEAPKVVTEDDVSDIDSGCCDQFKRIAETLSCRSEVPEVSSVKAADDVSELSNFKKFPSSIVSRAERILRSKERVLPTVACIIGHVIEEERKLTQIEENDSPSNNIAKKNKKGKRDRSGSPCIFIWDHSRSEKPIQLLPLTKIDQGPTEALGYTVVTRGQDLYVIGGEYLLGYGNWNKSVWKYNVWSETWSFETSLAVPRRHHSVVCLDNDLYIIGGCGKFRVIMDSVDRYDFSTRTWHKCAPLPSSLYSAATCVHKNLIYVISCQVFCYYPTSNSWATLNDVNIPAGMSFNTAMPYGEHIFLTGCYSSDLMCYDPIREKSMRQIGSFQNPAGDACLVGSKIYSFSENNDVPCIEMYDIEANSFKVLWTGGAKDKNISFKKLGGCFPLILYETLWNGSTGNKKD</sequence>
<dbReference type="GO" id="GO:0003779">
    <property type="term" value="F:actin binding"/>
    <property type="evidence" value="ECO:0007669"/>
    <property type="project" value="UniProtKB-KW"/>
</dbReference>
<dbReference type="Gene3D" id="2.120.10.80">
    <property type="entry name" value="Kelch-type beta propeller"/>
    <property type="match status" value="1"/>
</dbReference>
<dbReference type="GeneID" id="113213790"/>
<protein>
    <submittedName>
        <fullName evidence="7">Kelch-like protein 6</fullName>
    </submittedName>
</protein>
<dbReference type="PANTHER" id="PTHR24412:SF480">
    <property type="entry name" value="KELCH-LIKE PROTEIN 8"/>
    <property type="match status" value="1"/>
</dbReference>
<organism evidence="6 7">
    <name type="scientific">Frankliniella occidentalis</name>
    <name type="common">Western flower thrips</name>
    <name type="synonym">Euthrips occidentalis</name>
    <dbReference type="NCBI Taxonomy" id="133901"/>
    <lineage>
        <taxon>Eukaryota</taxon>
        <taxon>Metazoa</taxon>
        <taxon>Ecdysozoa</taxon>
        <taxon>Arthropoda</taxon>
        <taxon>Hexapoda</taxon>
        <taxon>Insecta</taxon>
        <taxon>Pterygota</taxon>
        <taxon>Neoptera</taxon>
        <taxon>Paraneoptera</taxon>
        <taxon>Thysanoptera</taxon>
        <taxon>Terebrantia</taxon>
        <taxon>Thripoidea</taxon>
        <taxon>Thripidae</taxon>
        <taxon>Frankliniella</taxon>
    </lineage>
</organism>
<accession>A0A9C6U8P2</accession>
<gene>
    <name evidence="7" type="primary">LOC113213790</name>
</gene>
<evidence type="ECO:0000259" key="5">
    <source>
        <dbReference type="PROSITE" id="PS50097"/>
    </source>
</evidence>
<evidence type="ECO:0000256" key="4">
    <source>
        <dbReference type="SAM" id="MobiDB-lite"/>
    </source>
</evidence>
<dbReference type="Proteomes" id="UP000504606">
    <property type="component" value="Unplaced"/>
</dbReference>
<dbReference type="InterPro" id="IPR000210">
    <property type="entry name" value="BTB/POZ_dom"/>
</dbReference>
<dbReference type="Pfam" id="PF24681">
    <property type="entry name" value="Kelch_KLHDC2_KLHL20_DRC7"/>
    <property type="match status" value="1"/>
</dbReference>
<dbReference type="Gene3D" id="3.30.710.10">
    <property type="entry name" value="Potassium Channel Kv1.1, Chain A"/>
    <property type="match status" value="1"/>
</dbReference>
<dbReference type="PROSITE" id="PS50097">
    <property type="entry name" value="BTB"/>
    <property type="match status" value="1"/>
</dbReference>
<name>A0A9C6U8P2_FRAOC</name>
<evidence type="ECO:0000256" key="1">
    <source>
        <dbReference type="ARBA" id="ARBA00022441"/>
    </source>
</evidence>
<dbReference type="OrthoDB" id="10027872at2759"/>
<dbReference type="SUPFAM" id="SSF117281">
    <property type="entry name" value="Kelch motif"/>
    <property type="match status" value="1"/>
</dbReference>
<dbReference type="CDD" id="cd18186">
    <property type="entry name" value="BTB_POZ_ZBTB_KLHL-like"/>
    <property type="match status" value="1"/>
</dbReference>
<dbReference type="Gene3D" id="1.25.40.420">
    <property type="match status" value="1"/>
</dbReference>
<proteinExistence type="predicted"/>
<evidence type="ECO:0000256" key="2">
    <source>
        <dbReference type="ARBA" id="ARBA00022737"/>
    </source>
</evidence>
<dbReference type="SUPFAM" id="SSF54695">
    <property type="entry name" value="POZ domain"/>
    <property type="match status" value="1"/>
</dbReference>
<dbReference type="InterPro" id="IPR015915">
    <property type="entry name" value="Kelch-typ_b-propeller"/>
</dbReference>
<dbReference type="InterPro" id="IPR006652">
    <property type="entry name" value="Kelch_1"/>
</dbReference>
<keyword evidence="6" id="KW-1185">Reference proteome</keyword>
<dbReference type="KEGG" id="foc:113213790"/>
<dbReference type="SMART" id="SM00875">
    <property type="entry name" value="BACK"/>
    <property type="match status" value="1"/>
</dbReference>
<evidence type="ECO:0000256" key="3">
    <source>
        <dbReference type="ARBA" id="ARBA00023203"/>
    </source>
</evidence>
<dbReference type="PANTHER" id="PTHR24412">
    <property type="entry name" value="KELCH PROTEIN"/>
    <property type="match status" value="1"/>
</dbReference>
<dbReference type="InterPro" id="IPR011705">
    <property type="entry name" value="BACK"/>
</dbReference>